<evidence type="ECO:0000313" key="2">
    <source>
        <dbReference type="EMBL" id="KAF1915992.1"/>
    </source>
</evidence>
<evidence type="ECO:0000313" key="3">
    <source>
        <dbReference type="Proteomes" id="UP000800096"/>
    </source>
</evidence>
<feature type="signal peptide" evidence="1">
    <location>
        <begin position="1"/>
        <end position="19"/>
    </location>
</feature>
<dbReference type="EMBL" id="ML979135">
    <property type="protein sequence ID" value="KAF1915992.1"/>
    <property type="molecule type" value="Genomic_DNA"/>
</dbReference>
<gene>
    <name evidence="2" type="ORF">BDU57DRAFT_515820</name>
</gene>
<feature type="chain" id="PRO_5025397262" description="Secreted protein" evidence="1">
    <location>
        <begin position="20"/>
        <end position="72"/>
    </location>
</feature>
<dbReference type="AlphaFoldDB" id="A0A6A5QKU5"/>
<evidence type="ECO:0000256" key="1">
    <source>
        <dbReference type="SAM" id="SignalP"/>
    </source>
</evidence>
<keyword evidence="1" id="KW-0732">Signal</keyword>
<organism evidence="2 3">
    <name type="scientific">Ampelomyces quisqualis</name>
    <name type="common">Powdery mildew agent</name>
    <dbReference type="NCBI Taxonomy" id="50730"/>
    <lineage>
        <taxon>Eukaryota</taxon>
        <taxon>Fungi</taxon>
        <taxon>Dikarya</taxon>
        <taxon>Ascomycota</taxon>
        <taxon>Pezizomycotina</taxon>
        <taxon>Dothideomycetes</taxon>
        <taxon>Pleosporomycetidae</taxon>
        <taxon>Pleosporales</taxon>
        <taxon>Pleosporineae</taxon>
        <taxon>Phaeosphaeriaceae</taxon>
        <taxon>Ampelomyces</taxon>
    </lineage>
</organism>
<reference evidence="2" key="1">
    <citation type="journal article" date="2020" name="Stud. Mycol.">
        <title>101 Dothideomycetes genomes: a test case for predicting lifestyles and emergence of pathogens.</title>
        <authorList>
            <person name="Haridas S."/>
            <person name="Albert R."/>
            <person name="Binder M."/>
            <person name="Bloem J."/>
            <person name="Labutti K."/>
            <person name="Salamov A."/>
            <person name="Andreopoulos B."/>
            <person name="Baker S."/>
            <person name="Barry K."/>
            <person name="Bills G."/>
            <person name="Bluhm B."/>
            <person name="Cannon C."/>
            <person name="Castanera R."/>
            <person name="Culley D."/>
            <person name="Daum C."/>
            <person name="Ezra D."/>
            <person name="Gonzalez J."/>
            <person name="Henrissat B."/>
            <person name="Kuo A."/>
            <person name="Liang C."/>
            <person name="Lipzen A."/>
            <person name="Lutzoni F."/>
            <person name="Magnuson J."/>
            <person name="Mondo S."/>
            <person name="Nolan M."/>
            <person name="Ohm R."/>
            <person name="Pangilinan J."/>
            <person name="Park H.-J."/>
            <person name="Ramirez L."/>
            <person name="Alfaro M."/>
            <person name="Sun H."/>
            <person name="Tritt A."/>
            <person name="Yoshinaga Y."/>
            <person name="Zwiers L.-H."/>
            <person name="Turgeon B."/>
            <person name="Goodwin S."/>
            <person name="Spatafora J."/>
            <person name="Crous P."/>
            <person name="Grigoriev I."/>
        </authorList>
    </citation>
    <scope>NUCLEOTIDE SEQUENCE</scope>
    <source>
        <strain evidence="2">HMLAC05119</strain>
    </source>
</reference>
<dbReference type="Proteomes" id="UP000800096">
    <property type="component" value="Unassembled WGS sequence"/>
</dbReference>
<protein>
    <recommendedName>
        <fullName evidence="4">Secreted protein</fullName>
    </recommendedName>
</protein>
<evidence type="ECO:0008006" key="4">
    <source>
        <dbReference type="Google" id="ProtNLM"/>
    </source>
</evidence>
<accession>A0A6A5QKU5</accession>
<sequence>MIILTRLIYLWQLLMPSATSPMSVQIYGVLKLHEHILIATPILDELGNIVAPTNQYQRTSCAIDITKYRTSI</sequence>
<proteinExistence type="predicted"/>
<name>A0A6A5QKU5_AMPQU</name>
<keyword evidence="3" id="KW-1185">Reference proteome</keyword>